<feature type="compositionally biased region" description="Gly residues" evidence="1">
    <location>
        <begin position="145"/>
        <end position="164"/>
    </location>
</feature>
<proteinExistence type="predicted"/>
<dbReference type="AlphaFoldDB" id="A0A4S8Q6V0"/>
<comment type="caution">
    <text evidence="2">The sequence shown here is derived from an EMBL/GenBank/DDBJ whole genome shotgun (WGS) entry which is preliminary data.</text>
</comment>
<organism evidence="2 3">
    <name type="scientific">Rhizobium rosettiformans W3</name>
    <dbReference type="NCBI Taxonomy" id="538378"/>
    <lineage>
        <taxon>Bacteria</taxon>
        <taxon>Pseudomonadati</taxon>
        <taxon>Pseudomonadota</taxon>
        <taxon>Alphaproteobacteria</taxon>
        <taxon>Hyphomicrobiales</taxon>
        <taxon>Rhizobiaceae</taxon>
        <taxon>Rhizobium/Agrobacterium group</taxon>
        <taxon>Rhizobium</taxon>
    </lineage>
</organism>
<evidence type="ECO:0000313" key="3">
    <source>
        <dbReference type="Proteomes" id="UP000307378"/>
    </source>
</evidence>
<accession>A0A4S8Q6V0</accession>
<dbReference type="Proteomes" id="UP000307378">
    <property type="component" value="Unassembled WGS sequence"/>
</dbReference>
<name>A0A4S8Q6V0_9HYPH</name>
<protein>
    <submittedName>
        <fullName evidence="2">Uncharacterized protein</fullName>
    </submittedName>
</protein>
<sequence>MPGAFARCFRGGVSMYKTLGMAVLSGALAISVSLPAAAEGISIGGSRGISVDVDTSDGVGVGASVGGRSGVNAKASVGGSRDVADVDASVGGGRGVNASANVGGRGGLSADVDASVGGEGGLNASVGAELGGSRTGIDIDAGIGRKPGGDGGDGSGPDGSGPGGLTAPQRQALRDMSPGERQRLLKRCSSVTSSAYDPALVELCRLLRLSASR</sequence>
<dbReference type="EMBL" id="STGU01000005">
    <property type="protein sequence ID" value="THV36024.1"/>
    <property type="molecule type" value="Genomic_DNA"/>
</dbReference>
<evidence type="ECO:0000256" key="1">
    <source>
        <dbReference type="SAM" id="MobiDB-lite"/>
    </source>
</evidence>
<evidence type="ECO:0000313" key="2">
    <source>
        <dbReference type="EMBL" id="THV36024.1"/>
    </source>
</evidence>
<reference evidence="2 3" key="1">
    <citation type="submission" date="2019-04" db="EMBL/GenBank/DDBJ databases">
        <title>genome sequence of strain W3.</title>
        <authorList>
            <person name="Gao J."/>
            <person name="Sun J."/>
        </authorList>
    </citation>
    <scope>NUCLEOTIDE SEQUENCE [LARGE SCALE GENOMIC DNA]</scope>
    <source>
        <strain evidence="2 3">W3</strain>
    </source>
</reference>
<feature type="region of interest" description="Disordered" evidence="1">
    <location>
        <begin position="138"/>
        <end position="185"/>
    </location>
</feature>
<gene>
    <name evidence="2" type="ORF">FAA86_11885</name>
</gene>